<dbReference type="InterPro" id="IPR002638">
    <property type="entry name" value="Quinolinate_PRibosylTrfase_C"/>
</dbReference>
<dbReference type="Pfam" id="PF02749">
    <property type="entry name" value="QRPTase_N"/>
    <property type="match status" value="1"/>
</dbReference>
<dbReference type="EMBL" id="MHQL01000029">
    <property type="protein sequence ID" value="OHA02624.1"/>
    <property type="molecule type" value="Genomic_DNA"/>
</dbReference>
<dbReference type="AlphaFoldDB" id="A0A1G2KTV9"/>
<gene>
    <name evidence="7" type="ORF">A3C16_00215</name>
</gene>
<protein>
    <recommendedName>
        <fullName evidence="9">Quinolinate phosphoribosyltransferase [decarboxylating]</fullName>
    </recommendedName>
</protein>
<dbReference type="InterPro" id="IPR037128">
    <property type="entry name" value="Quinolinate_PRibosylTase_N_sf"/>
</dbReference>
<feature type="domain" description="Quinolinate phosphoribosyl transferase C-terminal" evidence="5">
    <location>
        <begin position="111"/>
        <end position="276"/>
    </location>
</feature>
<evidence type="ECO:0008006" key="9">
    <source>
        <dbReference type="Google" id="ProtNLM"/>
    </source>
</evidence>
<dbReference type="InterPro" id="IPR013785">
    <property type="entry name" value="Aldolase_TIM"/>
</dbReference>
<dbReference type="Pfam" id="PF01729">
    <property type="entry name" value="QRPTase_C"/>
    <property type="match status" value="1"/>
</dbReference>
<proteinExistence type="inferred from homology"/>
<organism evidence="7 8">
    <name type="scientific">Candidatus Sungbacteria bacterium RIFCSPHIGHO2_02_FULL_51_29</name>
    <dbReference type="NCBI Taxonomy" id="1802273"/>
    <lineage>
        <taxon>Bacteria</taxon>
        <taxon>Candidatus Sungiibacteriota</taxon>
    </lineage>
</organism>
<dbReference type="Proteomes" id="UP000177811">
    <property type="component" value="Unassembled WGS sequence"/>
</dbReference>
<name>A0A1G2KTV9_9BACT</name>
<dbReference type="InterPro" id="IPR027277">
    <property type="entry name" value="NadC/ModD"/>
</dbReference>
<evidence type="ECO:0000256" key="4">
    <source>
        <dbReference type="PIRNR" id="PIRNR006250"/>
    </source>
</evidence>
<comment type="caution">
    <text evidence="7">The sequence shown here is derived from an EMBL/GenBank/DDBJ whole genome shotgun (WGS) entry which is preliminary data.</text>
</comment>
<dbReference type="PIRSF" id="PIRSF006250">
    <property type="entry name" value="NadC_ModD"/>
    <property type="match status" value="1"/>
</dbReference>
<dbReference type="PANTHER" id="PTHR32179">
    <property type="entry name" value="NICOTINATE-NUCLEOTIDE PYROPHOSPHORYLASE [CARBOXYLATING]"/>
    <property type="match status" value="1"/>
</dbReference>
<dbReference type="InterPro" id="IPR022412">
    <property type="entry name" value="Quinolinate_PRibosylTrfase_N"/>
</dbReference>
<feature type="domain" description="Quinolinate phosphoribosyl transferase N-terminal" evidence="6">
    <location>
        <begin position="29"/>
        <end position="109"/>
    </location>
</feature>
<evidence type="ECO:0000313" key="8">
    <source>
        <dbReference type="Proteomes" id="UP000177811"/>
    </source>
</evidence>
<dbReference type="InterPro" id="IPR036068">
    <property type="entry name" value="Nicotinate_pribotase-like_C"/>
</dbReference>
<dbReference type="GO" id="GO:0005737">
    <property type="term" value="C:cytoplasm"/>
    <property type="evidence" value="ECO:0007669"/>
    <property type="project" value="TreeGrafter"/>
</dbReference>
<dbReference type="Gene3D" id="3.90.1170.20">
    <property type="entry name" value="Quinolinate phosphoribosyl transferase, N-terminal domain"/>
    <property type="match status" value="1"/>
</dbReference>
<dbReference type="SUPFAM" id="SSF51690">
    <property type="entry name" value="Nicotinate/Quinolinate PRTase C-terminal domain-like"/>
    <property type="match status" value="1"/>
</dbReference>
<keyword evidence="3 4" id="KW-0808">Transferase</keyword>
<dbReference type="GO" id="GO:0009435">
    <property type="term" value="P:NAD+ biosynthetic process"/>
    <property type="evidence" value="ECO:0007669"/>
    <property type="project" value="InterPro"/>
</dbReference>
<dbReference type="GO" id="GO:0004514">
    <property type="term" value="F:nicotinate-nucleotide diphosphorylase (carboxylating) activity"/>
    <property type="evidence" value="ECO:0007669"/>
    <property type="project" value="InterPro"/>
</dbReference>
<dbReference type="PANTHER" id="PTHR32179:SF3">
    <property type="entry name" value="NICOTINATE-NUCLEOTIDE PYROPHOSPHORYLASE [CARBOXYLATING]"/>
    <property type="match status" value="1"/>
</dbReference>
<dbReference type="SUPFAM" id="SSF54675">
    <property type="entry name" value="Nicotinate/Quinolinate PRTase N-terminal domain-like"/>
    <property type="match status" value="1"/>
</dbReference>
<evidence type="ECO:0000313" key="7">
    <source>
        <dbReference type="EMBL" id="OHA02624.1"/>
    </source>
</evidence>
<evidence type="ECO:0000256" key="1">
    <source>
        <dbReference type="ARBA" id="ARBA00009400"/>
    </source>
</evidence>
<evidence type="ECO:0000256" key="2">
    <source>
        <dbReference type="ARBA" id="ARBA00022676"/>
    </source>
</evidence>
<reference evidence="7 8" key="1">
    <citation type="journal article" date="2016" name="Nat. Commun.">
        <title>Thousands of microbial genomes shed light on interconnected biogeochemical processes in an aquifer system.</title>
        <authorList>
            <person name="Anantharaman K."/>
            <person name="Brown C.T."/>
            <person name="Hug L.A."/>
            <person name="Sharon I."/>
            <person name="Castelle C.J."/>
            <person name="Probst A.J."/>
            <person name="Thomas B.C."/>
            <person name="Singh A."/>
            <person name="Wilkins M.J."/>
            <person name="Karaoz U."/>
            <person name="Brodie E.L."/>
            <person name="Williams K.H."/>
            <person name="Hubbard S.S."/>
            <person name="Banfield J.F."/>
        </authorList>
    </citation>
    <scope>NUCLEOTIDE SEQUENCE [LARGE SCALE GENOMIC DNA]</scope>
</reference>
<dbReference type="GO" id="GO:0034213">
    <property type="term" value="P:quinolinate catabolic process"/>
    <property type="evidence" value="ECO:0007669"/>
    <property type="project" value="TreeGrafter"/>
</dbReference>
<evidence type="ECO:0000259" key="6">
    <source>
        <dbReference type="Pfam" id="PF02749"/>
    </source>
</evidence>
<dbReference type="FunFam" id="3.20.20.70:FF:000030">
    <property type="entry name" value="Nicotinate-nucleotide pyrophosphorylase, carboxylating"/>
    <property type="match status" value="1"/>
</dbReference>
<sequence>MNELFVRKELERFLLEDLGRTDVSVGAGSLVEARIIAEEGGVFCGGRFLLPLLNLLVPAGSDPVRVRYLLPEGTPLADKKLTTVAVIIADAEIVRHGVRAALNLIQHLSGIATNVAQKVSEVEGTGARLLDTRKTTPGFRVFEKYAVRVGGGYNHRFNREDGILIKKEDIVIDGGIIPAIDRAFVSKAHLTEIEIEVETLEELECVLGDGRVTHILLDNMTPEMLRKAVLRCGKTHVLEASGVGGRDVREIAETGVQYISLSSLIRGARPLTMKMRITKVMPAGE</sequence>
<comment type="similarity">
    <text evidence="1 4">Belongs to the NadC/ModD family.</text>
</comment>
<evidence type="ECO:0000256" key="3">
    <source>
        <dbReference type="ARBA" id="ARBA00022679"/>
    </source>
</evidence>
<evidence type="ECO:0000259" key="5">
    <source>
        <dbReference type="Pfam" id="PF01729"/>
    </source>
</evidence>
<keyword evidence="2 4" id="KW-0328">Glycosyltransferase</keyword>
<accession>A0A1G2KTV9</accession>
<dbReference type="Gene3D" id="3.20.20.70">
    <property type="entry name" value="Aldolase class I"/>
    <property type="match status" value="1"/>
</dbReference>